<evidence type="ECO:0000313" key="3">
    <source>
        <dbReference type="Proteomes" id="UP000489600"/>
    </source>
</evidence>
<evidence type="ECO:0000313" key="2">
    <source>
        <dbReference type="EMBL" id="VVB15459.1"/>
    </source>
</evidence>
<keyword evidence="3" id="KW-1185">Reference proteome</keyword>
<sequence>MNLSSLNSSSTRGHLVDVNTIPPQCQVKYKSALASSRHDHLVINVSPPRRRQHKSTSTSNQ</sequence>
<protein>
    <submittedName>
        <fullName evidence="2">Uncharacterized protein</fullName>
    </submittedName>
</protein>
<feature type="region of interest" description="Disordered" evidence="1">
    <location>
        <begin position="31"/>
        <end position="61"/>
    </location>
</feature>
<name>A0A565CP89_9BRAS</name>
<dbReference type="AlphaFoldDB" id="A0A565CP89"/>
<evidence type="ECO:0000256" key="1">
    <source>
        <dbReference type="SAM" id="MobiDB-lite"/>
    </source>
</evidence>
<organism evidence="2 3">
    <name type="scientific">Arabis nemorensis</name>
    <dbReference type="NCBI Taxonomy" id="586526"/>
    <lineage>
        <taxon>Eukaryota</taxon>
        <taxon>Viridiplantae</taxon>
        <taxon>Streptophyta</taxon>
        <taxon>Embryophyta</taxon>
        <taxon>Tracheophyta</taxon>
        <taxon>Spermatophyta</taxon>
        <taxon>Magnoliopsida</taxon>
        <taxon>eudicotyledons</taxon>
        <taxon>Gunneridae</taxon>
        <taxon>Pentapetalae</taxon>
        <taxon>rosids</taxon>
        <taxon>malvids</taxon>
        <taxon>Brassicales</taxon>
        <taxon>Brassicaceae</taxon>
        <taxon>Arabideae</taxon>
        <taxon>Arabis</taxon>
    </lineage>
</organism>
<dbReference type="Proteomes" id="UP000489600">
    <property type="component" value="Unassembled WGS sequence"/>
</dbReference>
<gene>
    <name evidence="2" type="ORF">ANE_LOCUS25903</name>
</gene>
<dbReference type="EMBL" id="CABITT030000008">
    <property type="protein sequence ID" value="VVB15459.1"/>
    <property type="molecule type" value="Genomic_DNA"/>
</dbReference>
<accession>A0A565CP89</accession>
<comment type="caution">
    <text evidence="2">The sequence shown here is derived from an EMBL/GenBank/DDBJ whole genome shotgun (WGS) entry which is preliminary data.</text>
</comment>
<reference evidence="2" key="1">
    <citation type="submission" date="2019-07" db="EMBL/GenBank/DDBJ databases">
        <authorList>
            <person name="Dittberner H."/>
        </authorList>
    </citation>
    <scope>NUCLEOTIDE SEQUENCE [LARGE SCALE GENOMIC DNA]</scope>
</reference>
<proteinExistence type="predicted"/>